<name>A0ABQ2ZHJ6_9ACTN</name>
<feature type="domain" description="DSBA-like thioredoxin" evidence="2">
    <location>
        <begin position="29"/>
        <end position="205"/>
    </location>
</feature>
<proteinExistence type="predicted"/>
<dbReference type="InterPro" id="IPR001853">
    <property type="entry name" value="DSBA-like_thioredoxin_dom"/>
</dbReference>
<dbReference type="InterPro" id="IPR036249">
    <property type="entry name" value="Thioredoxin-like_sf"/>
</dbReference>
<keyword evidence="4" id="KW-1185">Reference proteome</keyword>
<evidence type="ECO:0000313" key="4">
    <source>
        <dbReference type="Proteomes" id="UP000600946"/>
    </source>
</evidence>
<evidence type="ECO:0000256" key="1">
    <source>
        <dbReference type="SAM" id="MobiDB-lite"/>
    </source>
</evidence>
<evidence type="ECO:0000259" key="2">
    <source>
        <dbReference type="Pfam" id="PF01323"/>
    </source>
</evidence>
<gene>
    <name evidence="3" type="ORF">GCM10010326_02460</name>
</gene>
<dbReference type="EMBL" id="BMUU01000001">
    <property type="protein sequence ID" value="GGY14500.1"/>
    <property type="molecule type" value="Genomic_DNA"/>
</dbReference>
<dbReference type="GeneID" id="96288288"/>
<accession>A0ABQ2ZHJ6</accession>
<dbReference type="RefSeq" id="WP_190025860.1">
    <property type="nucleotide sequence ID" value="NZ_BMUU01000001.1"/>
</dbReference>
<sequence>MTHDATGGTVTHESAGTPPDPRLPETPDTIAVFTDLNCSFAHVAVYRLHQTRRALGLEDRIRFDFRAFPLELFNREVNARPGVDSEISVLGAVEPAAGWRLWQGPDWTYPVTTLAALEAVQAAKAQSWHASEQLDLALRRAFWAQGRCISLRHVILDIAEETGAVDVDALAGALDSGSARAAIMAQYEAAREGRVTCSPHVFLHDGTNSANPGIEAHWENGGFGTGYPVIDKDGPEIYADLLNHAASLAAEGRQRSEMAD</sequence>
<protein>
    <recommendedName>
        <fullName evidence="2">DSBA-like thioredoxin domain-containing protein</fullName>
    </recommendedName>
</protein>
<reference evidence="4" key="1">
    <citation type="journal article" date="2019" name="Int. J. Syst. Evol. Microbiol.">
        <title>The Global Catalogue of Microorganisms (GCM) 10K type strain sequencing project: providing services to taxonomists for standard genome sequencing and annotation.</title>
        <authorList>
            <consortium name="The Broad Institute Genomics Platform"/>
            <consortium name="The Broad Institute Genome Sequencing Center for Infectious Disease"/>
            <person name="Wu L."/>
            <person name="Ma J."/>
        </authorList>
    </citation>
    <scope>NUCLEOTIDE SEQUENCE [LARGE SCALE GENOMIC DNA]</scope>
    <source>
        <strain evidence="4">JCM 4594</strain>
    </source>
</reference>
<comment type="caution">
    <text evidence="3">The sequence shown here is derived from an EMBL/GenBank/DDBJ whole genome shotgun (WGS) entry which is preliminary data.</text>
</comment>
<feature type="region of interest" description="Disordered" evidence="1">
    <location>
        <begin position="1"/>
        <end position="28"/>
    </location>
</feature>
<organism evidence="3 4">
    <name type="scientific">Streptomyces xanthochromogenes</name>
    <dbReference type="NCBI Taxonomy" id="67384"/>
    <lineage>
        <taxon>Bacteria</taxon>
        <taxon>Bacillati</taxon>
        <taxon>Actinomycetota</taxon>
        <taxon>Actinomycetes</taxon>
        <taxon>Kitasatosporales</taxon>
        <taxon>Streptomycetaceae</taxon>
        <taxon>Streptomyces</taxon>
    </lineage>
</organism>
<dbReference type="Proteomes" id="UP000600946">
    <property type="component" value="Unassembled WGS sequence"/>
</dbReference>
<evidence type="ECO:0000313" key="3">
    <source>
        <dbReference type="EMBL" id="GGY14500.1"/>
    </source>
</evidence>
<dbReference type="Pfam" id="PF01323">
    <property type="entry name" value="DSBA"/>
    <property type="match status" value="1"/>
</dbReference>
<dbReference type="SUPFAM" id="SSF52833">
    <property type="entry name" value="Thioredoxin-like"/>
    <property type="match status" value="1"/>
</dbReference>
<dbReference type="Gene3D" id="3.40.30.10">
    <property type="entry name" value="Glutaredoxin"/>
    <property type="match status" value="1"/>
</dbReference>